<evidence type="ECO:0000313" key="2">
    <source>
        <dbReference type="EMBL" id="TDP95338.1"/>
    </source>
</evidence>
<feature type="transmembrane region" description="Helical" evidence="1">
    <location>
        <begin position="54"/>
        <end position="76"/>
    </location>
</feature>
<proteinExistence type="predicted"/>
<gene>
    <name evidence="2" type="ORF">EDF62_0013</name>
</gene>
<keyword evidence="3" id="KW-1185">Reference proteome</keyword>
<keyword evidence="1" id="KW-1133">Transmembrane helix</keyword>
<evidence type="ECO:0000256" key="1">
    <source>
        <dbReference type="SAM" id="Phobius"/>
    </source>
</evidence>
<accession>A0A4V6PVR8</accession>
<feature type="transmembrane region" description="Helical" evidence="1">
    <location>
        <begin position="88"/>
        <end position="111"/>
    </location>
</feature>
<sequence>MFKFLENNLYVERQGVVFTLSFIGYIICIVGILSHLGNVSMSFAGDGAQEAVTFWMVLIALIALVQLVLGLIVLCVQIKDRERVLVFSVLNTLLGLVVFGYCAITPIVLFVG</sequence>
<keyword evidence="1" id="KW-0812">Transmembrane</keyword>
<evidence type="ECO:0000313" key="3">
    <source>
        <dbReference type="Proteomes" id="UP000295601"/>
    </source>
</evidence>
<keyword evidence="1" id="KW-0472">Membrane</keyword>
<dbReference type="EMBL" id="SNYA01000001">
    <property type="protein sequence ID" value="TDP95338.1"/>
    <property type="molecule type" value="Genomic_DNA"/>
</dbReference>
<organism evidence="2 3">
    <name type="scientific">Leucobacter luti</name>
    <dbReference type="NCBI Taxonomy" id="340320"/>
    <lineage>
        <taxon>Bacteria</taxon>
        <taxon>Bacillati</taxon>
        <taxon>Actinomycetota</taxon>
        <taxon>Actinomycetes</taxon>
        <taxon>Micrococcales</taxon>
        <taxon>Microbacteriaceae</taxon>
        <taxon>Leucobacter</taxon>
    </lineage>
</organism>
<feature type="transmembrane region" description="Helical" evidence="1">
    <location>
        <begin position="15"/>
        <end position="34"/>
    </location>
</feature>
<comment type="caution">
    <text evidence="2">The sequence shown here is derived from an EMBL/GenBank/DDBJ whole genome shotgun (WGS) entry which is preliminary data.</text>
</comment>
<protein>
    <submittedName>
        <fullName evidence="2">Uncharacterized protein</fullName>
    </submittedName>
</protein>
<reference evidence="2 3" key="1">
    <citation type="submission" date="2019-03" db="EMBL/GenBank/DDBJ databases">
        <title>Genomic analyses of the natural microbiome of Caenorhabditis elegans.</title>
        <authorList>
            <person name="Samuel B."/>
        </authorList>
    </citation>
    <scope>NUCLEOTIDE SEQUENCE [LARGE SCALE GENOMIC DNA]</scope>
    <source>
        <strain evidence="2 3">JUb18</strain>
    </source>
</reference>
<name>A0A4V6PVR8_9MICO</name>
<dbReference type="Proteomes" id="UP000295601">
    <property type="component" value="Unassembled WGS sequence"/>
</dbReference>
<dbReference type="AlphaFoldDB" id="A0A4V6PVR8"/>